<keyword evidence="7" id="KW-0832">Ubl conjugation</keyword>
<evidence type="ECO:0000256" key="9">
    <source>
        <dbReference type="ARBA" id="ARBA00049654"/>
    </source>
</evidence>
<organism evidence="16 17">
    <name type="scientific">Alectoria fallacina</name>
    <dbReference type="NCBI Taxonomy" id="1903189"/>
    <lineage>
        <taxon>Eukaryota</taxon>
        <taxon>Fungi</taxon>
        <taxon>Dikarya</taxon>
        <taxon>Ascomycota</taxon>
        <taxon>Pezizomycotina</taxon>
        <taxon>Lecanoromycetes</taxon>
        <taxon>OSLEUM clade</taxon>
        <taxon>Lecanoromycetidae</taxon>
        <taxon>Lecanorales</taxon>
        <taxon>Lecanorineae</taxon>
        <taxon>Parmeliaceae</taxon>
        <taxon>Alectoria</taxon>
    </lineage>
</organism>
<evidence type="ECO:0000256" key="5">
    <source>
        <dbReference type="ARBA" id="ARBA00022771"/>
    </source>
</evidence>
<feature type="compositionally biased region" description="Polar residues" evidence="14">
    <location>
        <begin position="211"/>
        <end position="228"/>
    </location>
</feature>
<feature type="region of interest" description="Disordered" evidence="14">
    <location>
        <begin position="256"/>
        <end position="284"/>
    </location>
</feature>
<gene>
    <name evidence="16" type="ORF">ALECFALPRED_007643</name>
</gene>
<dbReference type="GO" id="GO:0008270">
    <property type="term" value="F:zinc ion binding"/>
    <property type="evidence" value="ECO:0007669"/>
    <property type="project" value="UniProtKB-UniRule"/>
</dbReference>
<evidence type="ECO:0000313" key="17">
    <source>
        <dbReference type="Proteomes" id="UP000664203"/>
    </source>
</evidence>
<keyword evidence="17" id="KW-1185">Reference proteome</keyword>
<evidence type="ECO:0000313" key="16">
    <source>
        <dbReference type="EMBL" id="CAF9911769.1"/>
    </source>
</evidence>
<feature type="compositionally biased region" description="Polar residues" evidence="14">
    <location>
        <begin position="264"/>
        <end position="284"/>
    </location>
</feature>
<dbReference type="GO" id="GO:0048254">
    <property type="term" value="P:snoRNA localization"/>
    <property type="evidence" value="ECO:0007669"/>
    <property type="project" value="TreeGrafter"/>
</dbReference>
<dbReference type="FunFam" id="3.30.60.190:FF:000001">
    <property type="entry name" value="box C/D snoRNA protein 1"/>
    <property type="match status" value="1"/>
</dbReference>
<evidence type="ECO:0000256" key="12">
    <source>
        <dbReference type="ARBA" id="ARBA00077531"/>
    </source>
</evidence>
<dbReference type="PANTHER" id="PTHR13483">
    <property type="entry name" value="BOX C_D SNORNA PROTEIN 1-RELATED"/>
    <property type="match status" value="1"/>
</dbReference>
<dbReference type="GO" id="GO:0000463">
    <property type="term" value="P:maturation of LSU-rRNA from tricistronic rRNA transcript (SSU-rRNA, 5.8S rRNA, LSU-rRNA)"/>
    <property type="evidence" value="ECO:0007669"/>
    <property type="project" value="TreeGrafter"/>
</dbReference>
<evidence type="ECO:0000256" key="13">
    <source>
        <dbReference type="PROSITE-ProRule" id="PRU00453"/>
    </source>
</evidence>
<dbReference type="InterPro" id="IPR007529">
    <property type="entry name" value="Znf_HIT"/>
</dbReference>
<evidence type="ECO:0000256" key="1">
    <source>
        <dbReference type="ARBA" id="ARBA00022499"/>
    </source>
</evidence>
<keyword evidence="4" id="KW-0479">Metal-binding</keyword>
<evidence type="ECO:0000259" key="15">
    <source>
        <dbReference type="PROSITE" id="PS51083"/>
    </source>
</evidence>
<dbReference type="EMBL" id="CAJPDR010000051">
    <property type="protein sequence ID" value="CAF9911769.1"/>
    <property type="molecule type" value="Genomic_DNA"/>
</dbReference>
<evidence type="ECO:0000256" key="2">
    <source>
        <dbReference type="ARBA" id="ARBA00022517"/>
    </source>
</evidence>
<dbReference type="Pfam" id="PF25790">
    <property type="entry name" value="BCD1"/>
    <property type="match status" value="1"/>
</dbReference>
<accession>A0A8H3IFI0</accession>
<sequence>MPDPLLSSLCTICHVHPHKYRCPRCSTLTCSLPCIKRHKQWAQCNGVRDPTKYMKRSDLATPKGIDHDYNYLTSIERELDHAEKNATSRGFVLEEERRRSKQPVKGETQFSAALERCGVVVAKAPKGMTRSKQNETICSKKKRTLQWTVEWVHPDGRKTLDKLWETKLISTAYDDHVSYLDTSRPKNRRKPSQRHKDLVVAATLVSLSAPVNDSTAGAQPNGSTSTASVGKRKRDEDEAILSRTAEGEESNMAIATNHGDAGGVQNSASVPSSSTNPPMTKQEPTSEFDFYLHHPSLPSRRPVLVPLPPDAKLATSLTNRLILEFPTIYVLPSQADGRLPEGFVSEEDFFASAKKELIEEIVGEGTQIAGFDGNSDEGKADLEDGELDEDRLREVLGKDLKGVIAGSL</sequence>
<dbReference type="GO" id="GO:0070761">
    <property type="term" value="C:pre-snoRNP complex"/>
    <property type="evidence" value="ECO:0007669"/>
    <property type="project" value="TreeGrafter"/>
</dbReference>
<evidence type="ECO:0000256" key="7">
    <source>
        <dbReference type="ARBA" id="ARBA00022843"/>
    </source>
</evidence>
<dbReference type="PANTHER" id="PTHR13483:SF11">
    <property type="entry name" value="ZINC FINGER HIT DOMAIN-CONTAINING PROTEIN 3"/>
    <property type="match status" value="1"/>
</dbReference>
<reference evidence="16" key="1">
    <citation type="submission" date="2021-03" db="EMBL/GenBank/DDBJ databases">
        <authorList>
            <person name="Tagirdzhanova G."/>
        </authorList>
    </citation>
    <scope>NUCLEOTIDE SEQUENCE</scope>
</reference>
<dbReference type="AlphaFoldDB" id="A0A8H3IFI0"/>
<dbReference type="PROSITE" id="PS51083">
    <property type="entry name" value="ZF_HIT"/>
    <property type="match status" value="1"/>
</dbReference>
<evidence type="ECO:0000256" key="4">
    <source>
        <dbReference type="ARBA" id="ARBA00022723"/>
    </source>
</evidence>
<keyword evidence="5 13" id="KW-0863">Zinc-finger</keyword>
<comment type="similarity">
    <text evidence="9">Belongs to the BCD1 family.</text>
</comment>
<comment type="function">
    <text evidence="8">Required for box C/D snoRNAs accumulation involved in snoRNA processing, snoRNA transport to the nucleolus and ribosome biogenesis.</text>
</comment>
<comment type="subunit">
    <text evidence="10">Interacts with FBL, SNU13, NOP58, NUFIP1, RUVBL1, RUVBL2 and TAF9. Interacts (via HIT-type zinc finger) with the RUVBL1/RUVBL2 complex in the presence of ADP.</text>
</comment>
<evidence type="ECO:0000256" key="10">
    <source>
        <dbReference type="ARBA" id="ARBA00061949"/>
    </source>
</evidence>
<proteinExistence type="inferred from homology"/>
<comment type="caution">
    <text evidence="16">The sequence shown here is derived from an EMBL/GenBank/DDBJ whole genome shotgun (WGS) entry which is preliminary data.</text>
</comment>
<dbReference type="Gene3D" id="3.30.60.190">
    <property type="match status" value="1"/>
</dbReference>
<evidence type="ECO:0000256" key="6">
    <source>
        <dbReference type="ARBA" id="ARBA00022833"/>
    </source>
</evidence>
<feature type="domain" description="HIT-type" evidence="15">
    <location>
        <begin position="10"/>
        <end position="44"/>
    </location>
</feature>
<evidence type="ECO:0000256" key="11">
    <source>
        <dbReference type="ARBA" id="ARBA00068630"/>
    </source>
</evidence>
<name>A0A8H3IFI0_9LECA</name>
<dbReference type="GO" id="GO:0000492">
    <property type="term" value="P:box C/D snoRNP assembly"/>
    <property type="evidence" value="ECO:0007669"/>
    <property type="project" value="TreeGrafter"/>
</dbReference>
<feature type="region of interest" description="Disordered" evidence="14">
    <location>
        <begin position="211"/>
        <end position="237"/>
    </location>
</feature>
<dbReference type="SUPFAM" id="SSF144232">
    <property type="entry name" value="HIT/MYND zinc finger-like"/>
    <property type="match status" value="1"/>
</dbReference>
<dbReference type="Pfam" id="PF04438">
    <property type="entry name" value="zf-HIT"/>
    <property type="match status" value="1"/>
</dbReference>
<keyword evidence="2" id="KW-0690">Ribosome biogenesis</keyword>
<dbReference type="OrthoDB" id="272357at2759"/>
<dbReference type="InterPro" id="IPR057721">
    <property type="entry name" value="BCD1_alpha/beta"/>
</dbReference>
<evidence type="ECO:0000256" key="8">
    <source>
        <dbReference type="ARBA" id="ARBA00049598"/>
    </source>
</evidence>
<dbReference type="GO" id="GO:0005634">
    <property type="term" value="C:nucleus"/>
    <property type="evidence" value="ECO:0007669"/>
    <property type="project" value="TreeGrafter"/>
</dbReference>
<dbReference type="CDD" id="cd23023">
    <property type="entry name" value="zf-HIT_BCD1"/>
    <property type="match status" value="1"/>
</dbReference>
<keyword evidence="6" id="KW-0862">Zinc</keyword>
<dbReference type="Proteomes" id="UP000664203">
    <property type="component" value="Unassembled WGS sequence"/>
</dbReference>
<dbReference type="InterPro" id="IPR051639">
    <property type="entry name" value="BCD1"/>
</dbReference>
<keyword evidence="1" id="KW-1017">Isopeptide bond</keyword>
<evidence type="ECO:0000256" key="3">
    <source>
        <dbReference type="ARBA" id="ARBA00022553"/>
    </source>
</evidence>
<keyword evidence="3" id="KW-0597">Phosphoprotein</keyword>
<evidence type="ECO:0000256" key="14">
    <source>
        <dbReference type="SAM" id="MobiDB-lite"/>
    </source>
</evidence>
<protein>
    <recommendedName>
        <fullName evidence="11">Box C/D snoRNA protein 1</fullName>
    </recommendedName>
    <alternativeName>
        <fullName evidence="12">Zinc finger HIT domain-containing protein 6</fullName>
    </alternativeName>
</protein>